<keyword evidence="3 5" id="KW-0371">Homeobox</keyword>
<dbReference type="InterPro" id="IPR017970">
    <property type="entry name" value="Homeobox_CS"/>
</dbReference>
<feature type="DNA-binding region" description="Homeobox" evidence="5">
    <location>
        <begin position="65"/>
        <end position="92"/>
    </location>
</feature>
<dbReference type="InterPro" id="IPR000047">
    <property type="entry name" value="HTH_motif"/>
</dbReference>
<dbReference type="Pfam" id="PF00046">
    <property type="entry name" value="Homeodomain"/>
    <property type="match status" value="1"/>
</dbReference>
<evidence type="ECO:0000256" key="4">
    <source>
        <dbReference type="ARBA" id="ARBA00023242"/>
    </source>
</evidence>
<feature type="domain" description="Homeobox" evidence="7">
    <location>
        <begin position="63"/>
        <end position="91"/>
    </location>
</feature>
<reference evidence="8" key="2">
    <citation type="submission" date="2022-10" db="EMBL/GenBank/DDBJ databases">
        <authorList>
            <consortium name="ENA_rothamsted_submissions"/>
            <consortium name="culmorum"/>
            <person name="King R."/>
        </authorList>
    </citation>
    <scope>NUCLEOTIDE SEQUENCE</scope>
</reference>
<evidence type="ECO:0000256" key="5">
    <source>
        <dbReference type="PROSITE-ProRule" id="PRU00108"/>
    </source>
</evidence>
<evidence type="ECO:0000256" key="2">
    <source>
        <dbReference type="ARBA" id="ARBA00023125"/>
    </source>
</evidence>
<dbReference type="Proteomes" id="UP001153714">
    <property type="component" value="Chromosome 17"/>
</dbReference>
<organism evidence="8 9">
    <name type="scientific">Diatraea saccharalis</name>
    <name type="common">sugarcane borer</name>
    <dbReference type="NCBI Taxonomy" id="40085"/>
    <lineage>
        <taxon>Eukaryota</taxon>
        <taxon>Metazoa</taxon>
        <taxon>Ecdysozoa</taxon>
        <taxon>Arthropoda</taxon>
        <taxon>Hexapoda</taxon>
        <taxon>Insecta</taxon>
        <taxon>Pterygota</taxon>
        <taxon>Neoptera</taxon>
        <taxon>Endopterygota</taxon>
        <taxon>Lepidoptera</taxon>
        <taxon>Glossata</taxon>
        <taxon>Ditrysia</taxon>
        <taxon>Pyraloidea</taxon>
        <taxon>Crambidae</taxon>
        <taxon>Crambinae</taxon>
        <taxon>Diatraea</taxon>
    </lineage>
</organism>
<dbReference type="EMBL" id="OU893348">
    <property type="protein sequence ID" value="CAG9787304.1"/>
    <property type="molecule type" value="Genomic_DNA"/>
</dbReference>
<protein>
    <recommendedName>
        <fullName evidence="7">Homeobox domain-containing protein</fullName>
    </recommendedName>
</protein>
<dbReference type="SMART" id="SM00389">
    <property type="entry name" value="HOX"/>
    <property type="match status" value="1"/>
</dbReference>
<dbReference type="CDD" id="cd00086">
    <property type="entry name" value="homeodomain"/>
    <property type="match status" value="1"/>
</dbReference>
<evidence type="ECO:0000259" key="7">
    <source>
        <dbReference type="PROSITE" id="PS50071"/>
    </source>
</evidence>
<proteinExistence type="predicted"/>
<evidence type="ECO:0000313" key="8">
    <source>
        <dbReference type="EMBL" id="CAG9787304.1"/>
    </source>
</evidence>
<dbReference type="PROSITE" id="PS50071">
    <property type="entry name" value="HOMEOBOX_2"/>
    <property type="match status" value="1"/>
</dbReference>
<dbReference type="GO" id="GO:0003677">
    <property type="term" value="F:DNA binding"/>
    <property type="evidence" value="ECO:0007669"/>
    <property type="project" value="UniProtKB-UniRule"/>
</dbReference>
<comment type="subcellular location">
    <subcellularLocation>
        <location evidence="1 5 6">Nucleus</location>
    </subcellularLocation>
</comment>
<dbReference type="Gene3D" id="1.10.10.60">
    <property type="entry name" value="Homeodomain-like"/>
    <property type="match status" value="1"/>
</dbReference>
<dbReference type="InterPro" id="IPR009057">
    <property type="entry name" value="Homeodomain-like_sf"/>
</dbReference>
<dbReference type="PRINTS" id="PR00031">
    <property type="entry name" value="HTHREPRESSR"/>
</dbReference>
<evidence type="ECO:0000256" key="6">
    <source>
        <dbReference type="RuleBase" id="RU000682"/>
    </source>
</evidence>
<sequence>MISLLQWLGDGEKKVDLGDRGPPSLHTRPCGWNLNMHGVNMLPGQEGILCRIAVSFLFLLLSRCELASALSLSETQVKIWFQNRRAKDKRIEKAHHDQQYRIISDCIGSSILSSAAVPLPACSRADAR</sequence>
<evidence type="ECO:0000256" key="1">
    <source>
        <dbReference type="ARBA" id="ARBA00004123"/>
    </source>
</evidence>
<evidence type="ECO:0000313" key="9">
    <source>
        <dbReference type="Proteomes" id="UP001153714"/>
    </source>
</evidence>
<accession>A0A9N9R0C3</accession>
<dbReference type="InterPro" id="IPR001356">
    <property type="entry name" value="HD"/>
</dbReference>
<gene>
    <name evidence="8" type="ORF">DIATSA_LOCUS5194</name>
</gene>
<evidence type="ECO:0000256" key="3">
    <source>
        <dbReference type="ARBA" id="ARBA00023155"/>
    </source>
</evidence>
<keyword evidence="2 5" id="KW-0238">DNA-binding</keyword>
<dbReference type="PANTHER" id="PTHR24333:SF8">
    <property type="entry name" value="HOMEOBOX PROTEIN CEH-62"/>
    <property type="match status" value="1"/>
</dbReference>
<dbReference type="InterPro" id="IPR050848">
    <property type="entry name" value="Homeobox_TF"/>
</dbReference>
<keyword evidence="4 5" id="KW-0539">Nucleus</keyword>
<keyword evidence="9" id="KW-1185">Reference proteome</keyword>
<dbReference type="PANTHER" id="PTHR24333">
    <property type="entry name" value="HOMEO BOX HB9 LIKE A-RELATED"/>
    <property type="match status" value="1"/>
</dbReference>
<dbReference type="AlphaFoldDB" id="A0A9N9R0C3"/>
<dbReference type="GO" id="GO:0005634">
    <property type="term" value="C:nucleus"/>
    <property type="evidence" value="ECO:0007669"/>
    <property type="project" value="UniProtKB-SubCell"/>
</dbReference>
<dbReference type="GO" id="GO:0000981">
    <property type="term" value="F:DNA-binding transcription factor activity, RNA polymerase II-specific"/>
    <property type="evidence" value="ECO:0007669"/>
    <property type="project" value="InterPro"/>
</dbReference>
<reference evidence="8" key="1">
    <citation type="submission" date="2021-12" db="EMBL/GenBank/DDBJ databases">
        <authorList>
            <person name="King R."/>
        </authorList>
    </citation>
    <scope>NUCLEOTIDE SEQUENCE</scope>
</reference>
<name>A0A9N9R0C3_9NEOP</name>
<dbReference type="PROSITE" id="PS00027">
    <property type="entry name" value="HOMEOBOX_1"/>
    <property type="match status" value="1"/>
</dbReference>
<dbReference type="OrthoDB" id="6159439at2759"/>
<dbReference type="SUPFAM" id="SSF46689">
    <property type="entry name" value="Homeodomain-like"/>
    <property type="match status" value="1"/>
</dbReference>